<accession>A0A4S8MW05</accession>
<feature type="compositionally biased region" description="Polar residues" evidence="1">
    <location>
        <begin position="76"/>
        <end position="95"/>
    </location>
</feature>
<feature type="compositionally biased region" description="Low complexity" evidence="1">
    <location>
        <begin position="17"/>
        <end position="36"/>
    </location>
</feature>
<dbReference type="Proteomes" id="UP000297245">
    <property type="component" value="Unassembled WGS sequence"/>
</dbReference>
<keyword evidence="3" id="KW-1185">Reference proteome</keyword>
<dbReference type="EMBL" id="ML179037">
    <property type="protein sequence ID" value="THV07487.1"/>
    <property type="molecule type" value="Genomic_DNA"/>
</dbReference>
<organism evidence="2 3">
    <name type="scientific">Dendrothele bispora (strain CBS 962.96)</name>
    <dbReference type="NCBI Taxonomy" id="1314807"/>
    <lineage>
        <taxon>Eukaryota</taxon>
        <taxon>Fungi</taxon>
        <taxon>Dikarya</taxon>
        <taxon>Basidiomycota</taxon>
        <taxon>Agaricomycotina</taxon>
        <taxon>Agaricomycetes</taxon>
        <taxon>Agaricomycetidae</taxon>
        <taxon>Agaricales</taxon>
        <taxon>Agaricales incertae sedis</taxon>
        <taxon>Dendrothele</taxon>
    </lineage>
</organism>
<feature type="compositionally biased region" description="Basic and acidic residues" evidence="1">
    <location>
        <begin position="106"/>
        <end position="120"/>
    </location>
</feature>
<protein>
    <submittedName>
        <fullName evidence="2">Uncharacterized protein</fullName>
    </submittedName>
</protein>
<evidence type="ECO:0000256" key="1">
    <source>
        <dbReference type="SAM" id="MobiDB-lite"/>
    </source>
</evidence>
<feature type="compositionally biased region" description="Polar residues" evidence="1">
    <location>
        <begin position="142"/>
        <end position="162"/>
    </location>
</feature>
<reference evidence="2 3" key="1">
    <citation type="journal article" date="2019" name="Nat. Ecol. Evol.">
        <title>Megaphylogeny resolves global patterns of mushroom evolution.</title>
        <authorList>
            <person name="Varga T."/>
            <person name="Krizsan K."/>
            <person name="Foldi C."/>
            <person name="Dima B."/>
            <person name="Sanchez-Garcia M."/>
            <person name="Sanchez-Ramirez S."/>
            <person name="Szollosi G.J."/>
            <person name="Szarkandi J.G."/>
            <person name="Papp V."/>
            <person name="Albert L."/>
            <person name="Andreopoulos W."/>
            <person name="Angelini C."/>
            <person name="Antonin V."/>
            <person name="Barry K.W."/>
            <person name="Bougher N.L."/>
            <person name="Buchanan P."/>
            <person name="Buyck B."/>
            <person name="Bense V."/>
            <person name="Catcheside P."/>
            <person name="Chovatia M."/>
            <person name="Cooper J."/>
            <person name="Damon W."/>
            <person name="Desjardin D."/>
            <person name="Finy P."/>
            <person name="Geml J."/>
            <person name="Haridas S."/>
            <person name="Hughes K."/>
            <person name="Justo A."/>
            <person name="Karasinski D."/>
            <person name="Kautmanova I."/>
            <person name="Kiss B."/>
            <person name="Kocsube S."/>
            <person name="Kotiranta H."/>
            <person name="LaButti K.M."/>
            <person name="Lechner B.E."/>
            <person name="Liimatainen K."/>
            <person name="Lipzen A."/>
            <person name="Lukacs Z."/>
            <person name="Mihaltcheva S."/>
            <person name="Morgado L.N."/>
            <person name="Niskanen T."/>
            <person name="Noordeloos M.E."/>
            <person name="Ohm R.A."/>
            <person name="Ortiz-Santana B."/>
            <person name="Ovrebo C."/>
            <person name="Racz N."/>
            <person name="Riley R."/>
            <person name="Savchenko A."/>
            <person name="Shiryaev A."/>
            <person name="Soop K."/>
            <person name="Spirin V."/>
            <person name="Szebenyi C."/>
            <person name="Tomsovsky M."/>
            <person name="Tulloss R.E."/>
            <person name="Uehling J."/>
            <person name="Grigoriev I.V."/>
            <person name="Vagvolgyi C."/>
            <person name="Papp T."/>
            <person name="Martin F.M."/>
            <person name="Miettinen O."/>
            <person name="Hibbett D.S."/>
            <person name="Nagy L.G."/>
        </authorList>
    </citation>
    <scope>NUCLEOTIDE SEQUENCE [LARGE SCALE GENOMIC DNA]</scope>
    <source>
        <strain evidence="2 3">CBS 962.96</strain>
    </source>
</reference>
<name>A0A4S8MW05_DENBC</name>
<sequence length="327" mass="35970">MPERRTTVASAQKQAQTSDTPTTSTEPNTSEPSVSTLAAPQLDIPSSQEVVKIRDYPSQKPLRVKATSPHPDATDSKTVSQSPRTTYFSGTNSLEFSGRLWVPGKASERQQEKRGKKDNATKSGRPVRPNSPRAAKPVSAEGASTTPTTRPFKSRSPRQSAPSRKRLTRMEFHEVEPDINPEDVEEVSQTLSPEYMQLMEGPAPGADRSDWMVSLITEQPPPAHPALTTPDVPINPTLDDVFGTRDEKSGLPAHIASQPHTVNPKWALRKYGGDYSNHIRRASSEVTAGRVRNVAKLIMARRPEIEITKRRNFAVIVKESRANGAQV</sequence>
<proteinExistence type="predicted"/>
<evidence type="ECO:0000313" key="3">
    <source>
        <dbReference type="Proteomes" id="UP000297245"/>
    </source>
</evidence>
<dbReference type="AlphaFoldDB" id="A0A4S8MW05"/>
<evidence type="ECO:0000313" key="2">
    <source>
        <dbReference type="EMBL" id="THV07487.1"/>
    </source>
</evidence>
<feature type="region of interest" description="Disordered" evidence="1">
    <location>
        <begin position="1"/>
        <end position="174"/>
    </location>
</feature>
<feature type="compositionally biased region" description="Polar residues" evidence="1">
    <location>
        <begin position="7"/>
        <end position="16"/>
    </location>
</feature>
<gene>
    <name evidence="2" type="ORF">K435DRAFT_788411</name>
</gene>